<proteinExistence type="predicted"/>
<name>A0A2G9RPA3_AQUCT</name>
<dbReference type="EMBL" id="KV935030">
    <property type="protein sequence ID" value="PIO29732.1"/>
    <property type="molecule type" value="Genomic_DNA"/>
</dbReference>
<protein>
    <recommendedName>
        <fullName evidence="1">Transmembrane protein 209</fullName>
    </recommendedName>
</protein>
<dbReference type="AlphaFoldDB" id="A0A2G9RPA3"/>
<accession>A0A2G9RPA3</accession>
<organism evidence="2 3">
    <name type="scientific">Aquarana catesbeiana</name>
    <name type="common">American bullfrog</name>
    <name type="synonym">Rana catesbeiana</name>
    <dbReference type="NCBI Taxonomy" id="8400"/>
    <lineage>
        <taxon>Eukaryota</taxon>
        <taxon>Metazoa</taxon>
        <taxon>Chordata</taxon>
        <taxon>Craniata</taxon>
        <taxon>Vertebrata</taxon>
        <taxon>Euteleostomi</taxon>
        <taxon>Amphibia</taxon>
        <taxon>Batrachia</taxon>
        <taxon>Anura</taxon>
        <taxon>Neobatrachia</taxon>
        <taxon>Ranoidea</taxon>
        <taxon>Ranidae</taxon>
        <taxon>Aquarana</taxon>
    </lineage>
</organism>
<dbReference type="PANTHER" id="PTHR21780:SF0">
    <property type="entry name" value="TRANSMEMBRANE PROTEIN 209"/>
    <property type="match status" value="1"/>
</dbReference>
<dbReference type="InterPro" id="IPR019176">
    <property type="entry name" value="Cytochrome_B561-rel"/>
</dbReference>
<dbReference type="OrthoDB" id="509821at2759"/>
<evidence type="ECO:0000313" key="2">
    <source>
        <dbReference type="EMBL" id="PIO29732.1"/>
    </source>
</evidence>
<gene>
    <name evidence="2" type="ORF">AB205_0010610</name>
</gene>
<dbReference type="GO" id="GO:0016020">
    <property type="term" value="C:membrane"/>
    <property type="evidence" value="ECO:0007669"/>
    <property type="project" value="TreeGrafter"/>
</dbReference>
<sequence>MSTGSPESNSPSNSPTFWNYSRSMGDYAHTLRKYQYQLACRSQAPSAHKDEADLGSKQAAEEIWARVTMNRQLLEHMDSWTEKFRNWTSETILVPLVREMELVNLQMRRLGCPELQIGVGTFEEQGILIHVFCTYFDSRLPAHPKYPNGKTFTSQHFVQTPDKPDTSNENVFCIHQSSINPPHFELVYQKHIYNLPKGRNNLYHTLLMFLYIIKTKESGMLGRVNLGLSGVNILWIFGNH</sequence>
<evidence type="ECO:0000256" key="1">
    <source>
        <dbReference type="ARBA" id="ARBA00015032"/>
    </source>
</evidence>
<dbReference type="Proteomes" id="UP000228934">
    <property type="component" value="Unassembled WGS sequence"/>
</dbReference>
<dbReference type="Pfam" id="PF09786">
    <property type="entry name" value="CytochromB561_N"/>
    <property type="match status" value="2"/>
</dbReference>
<dbReference type="PANTHER" id="PTHR21780">
    <property type="entry name" value="TRANSMEMBRANE PROTEIN 209"/>
    <property type="match status" value="1"/>
</dbReference>
<reference evidence="3" key="1">
    <citation type="journal article" date="2017" name="Nat. Commun.">
        <title>The North American bullfrog draft genome provides insight into hormonal regulation of long noncoding RNA.</title>
        <authorList>
            <person name="Hammond S.A."/>
            <person name="Warren R.L."/>
            <person name="Vandervalk B.P."/>
            <person name="Kucuk E."/>
            <person name="Khan H."/>
            <person name="Gibb E.A."/>
            <person name="Pandoh P."/>
            <person name="Kirk H."/>
            <person name="Zhao Y."/>
            <person name="Jones M."/>
            <person name="Mungall A.J."/>
            <person name="Coope R."/>
            <person name="Pleasance S."/>
            <person name="Moore R.A."/>
            <person name="Holt R.A."/>
            <person name="Round J.M."/>
            <person name="Ohora S."/>
            <person name="Walle B.V."/>
            <person name="Veldhoen N."/>
            <person name="Helbing C.C."/>
            <person name="Birol I."/>
        </authorList>
    </citation>
    <scope>NUCLEOTIDE SEQUENCE [LARGE SCALE GENOMIC DNA]</scope>
</reference>
<keyword evidence="3" id="KW-1185">Reference proteome</keyword>
<evidence type="ECO:0000313" key="3">
    <source>
        <dbReference type="Proteomes" id="UP000228934"/>
    </source>
</evidence>